<evidence type="ECO:0000256" key="6">
    <source>
        <dbReference type="ARBA" id="ARBA00022703"/>
    </source>
</evidence>
<keyword evidence="8" id="KW-0732">Signal</keyword>
<evidence type="ECO:0000256" key="4">
    <source>
        <dbReference type="ARBA" id="ARBA00012036"/>
    </source>
</evidence>
<evidence type="ECO:0000256" key="14">
    <source>
        <dbReference type="ARBA" id="ARBA00039868"/>
    </source>
</evidence>
<evidence type="ECO:0000256" key="17">
    <source>
        <dbReference type="ARBA" id="ARBA00043033"/>
    </source>
</evidence>
<dbReference type="Pfam" id="PF03265">
    <property type="entry name" value="DNase_II"/>
    <property type="match status" value="1"/>
</dbReference>
<dbReference type="AlphaFoldDB" id="A0AAW0PS07"/>
<evidence type="ECO:0000256" key="8">
    <source>
        <dbReference type="ARBA" id="ARBA00022729"/>
    </source>
</evidence>
<keyword evidence="7" id="KW-0540">Nuclease</keyword>
<comment type="catalytic activity">
    <reaction evidence="1">
        <text>Endonucleolytic cleavage to nucleoside 3'-phosphates and 3'-phosphooligonucleotide end-products.</text>
        <dbReference type="EC" id="3.1.22.1"/>
    </reaction>
</comment>
<keyword evidence="11" id="KW-1015">Disulfide bond</keyword>
<evidence type="ECO:0000256" key="18">
    <source>
        <dbReference type="ARBA" id="ARBA00045381"/>
    </source>
</evidence>
<evidence type="ECO:0000256" key="16">
    <source>
        <dbReference type="ARBA" id="ARBA00041918"/>
    </source>
</evidence>
<dbReference type="PANTHER" id="PTHR10858:SF9">
    <property type="entry name" value="DEOXYRIBONUCLEASE-2-ALPHA"/>
    <property type="match status" value="1"/>
</dbReference>
<keyword evidence="21" id="KW-1185">Reference proteome</keyword>
<protein>
    <recommendedName>
        <fullName evidence="14">Deoxyribonuclease-2-alpha</fullName>
        <ecNumber evidence="4">3.1.22.1</ecNumber>
    </recommendedName>
    <alternativeName>
        <fullName evidence="15">Acid DNase</fullName>
    </alternativeName>
    <alternativeName>
        <fullName evidence="17">Deoxyribonuclease II alpha</fullName>
    </alternativeName>
    <alternativeName>
        <fullName evidence="16">Lysosomal DNase II</fullName>
    </alternativeName>
</protein>
<keyword evidence="13" id="KW-0458">Lysosome</keyword>
<evidence type="ECO:0000256" key="2">
    <source>
        <dbReference type="ARBA" id="ARBA00004371"/>
    </source>
</evidence>
<reference evidence="21" key="1">
    <citation type="submission" date="2024-04" db="EMBL/GenBank/DDBJ databases">
        <title>Salinicola lusitanus LLJ914,a marine bacterium isolated from the Okinawa Trough.</title>
        <authorList>
            <person name="Li J."/>
        </authorList>
    </citation>
    <scope>NUCLEOTIDE SEQUENCE [LARGE SCALE GENOMIC DNA]</scope>
</reference>
<keyword evidence="9" id="KW-0255">Endonuclease</keyword>
<comment type="subcellular location">
    <subcellularLocation>
        <location evidence="2">Lysosome</location>
    </subcellularLocation>
</comment>
<dbReference type="GO" id="GO:0005764">
    <property type="term" value="C:lysosome"/>
    <property type="evidence" value="ECO:0007669"/>
    <property type="project" value="UniProtKB-SubCell"/>
</dbReference>
<dbReference type="InterPro" id="IPR004947">
    <property type="entry name" value="DNase_II"/>
</dbReference>
<evidence type="ECO:0000256" key="13">
    <source>
        <dbReference type="ARBA" id="ARBA00023228"/>
    </source>
</evidence>
<evidence type="ECO:0000256" key="10">
    <source>
        <dbReference type="ARBA" id="ARBA00022801"/>
    </source>
</evidence>
<evidence type="ECO:0000256" key="12">
    <source>
        <dbReference type="ARBA" id="ARBA00023180"/>
    </source>
</evidence>
<sequence>MTGLGARSPRSERTQAPCTYGRSHKERLQKQASPAHESRQCPGPCAQFIVYKPPGSATLNKFVYIDSSKMKVYDGQVKDFLGNTLSPMLKSVRDMKASFGFLSYNDQPPGCNSADKYGHSKGLVMGDRLSKEALWMVHSTPQFPFMRDQNHFWPESGNVKGQTFMCVSLNYDDLETVGKHLQNIRALVFDQDLPEDFPKGLRDAVQKRTEETRDDSLQGQFKTLRTRGGEDLPILAKRNDPKKNPSDGDLYVQLANAFQSDMAAQTYGCQRDKDTSFCTGKFKVLNVLEIHTGVGDWKRTQDHSKWAVTTDKDWTCISDSNRSPSQYERPGGALCINNKNVNNVFREFIKEIEKCGGPIPPPSPCDDSDLEL</sequence>
<keyword evidence="10" id="KW-0378">Hydrolase</keyword>
<evidence type="ECO:0000313" key="20">
    <source>
        <dbReference type="EMBL" id="KAK7938498.1"/>
    </source>
</evidence>
<keyword evidence="5" id="KW-0217">Developmental protein</keyword>
<gene>
    <name evidence="20" type="ORF">WMY93_001824</name>
</gene>
<evidence type="ECO:0000256" key="5">
    <source>
        <dbReference type="ARBA" id="ARBA00022473"/>
    </source>
</evidence>
<evidence type="ECO:0000256" key="11">
    <source>
        <dbReference type="ARBA" id="ARBA00023157"/>
    </source>
</evidence>
<dbReference type="Proteomes" id="UP001460270">
    <property type="component" value="Unassembled WGS sequence"/>
</dbReference>
<feature type="region of interest" description="Disordered" evidence="19">
    <location>
        <begin position="1"/>
        <end position="40"/>
    </location>
</feature>
<name>A0AAW0PS07_9GOBI</name>
<dbReference type="EMBL" id="JBBPFD010000002">
    <property type="protein sequence ID" value="KAK7938498.1"/>
    <property type="molecule type" value="Genomic_DNA"/>
</dbReference>
<dbReference type="PANTHER" id="PTHR10858">
    <property type="entry name" value="DEOXYRIBONUCLEASE II"/>
    <property type="match status" value="1"/>
</dbReference>
<proteinExistence type="inferred from homology"/>
<evidence type="ECO:0000256" key="1">
    <source>
        <dbReference type="ARBA" id="ARBA00000447"/>
    </source>
</evidence>
<evidence type="ECO:0000256" key="19">
    <source>
        <dbReference type="SAM" id="MobiDB-lite"/>
    </source>
</evidence>
<comment type="caution">
    <text evidence="20">The sequence shown here is derived from an EMBL/GenBank/DDBJ whole genome shotgun (WGS) entry which is preliminary data.</text>
</comment>
<dbReference type="GO" id="GO:0006309">
    <property type="term" value="P:apoptotic DNA fragmentation"/>
    <property type="evidence" value="ECO:0007669"/>
    <property type="project" value="TreeGrafter"/>
</dbReference>
<evidence type="ECO:0000256" key="3">
    <source>
        <dbReference type="ARBA" id="ARBA00007527"/>
    </source>
</evidence>
<accession>A0AAW0PS07</accession>
<dbReference type="GO" id="GO:0004531">
    <property type="term" value="F:deoxyribonuclease II activity"/>
    <property type="evidence" value="ECO:0007669"/>
    <property type="project" value="UniProtKB-EC"/>
</dbReference>
<comment type="similarity">
    <text evidence="3">Belongs to the DNase II family.</text>
</comment>
<organism evidence="20 21">
    <name type="scientific">Mugilogobius chulae</name>
    <name type="common">yellowstripe goby</name>
    <dbReference type="NCBI Taxonomy" id="88201"/>
    <lineage>
        <taxon>Eukaryota</taxon>
        <taxon>Metazoa</taxon>
        <taxon>Chordata</taxon>
        <taxon>Craniata</taxon>
        <taxon>Vertebrata</taxon>
        <taxon>Euteleostomi</taxon>
        <taxon>Actinopterygii</taxon>
        <taxon>Neopterygii</taxon>
        <taxon>Teleostei</taxon>
        <taxon>Neoteleostei</taxon>
        <taxon>Acanthomorphata</taxon>
        <taxon>Gobiaria</taxon>
        <taxon>Gobiiformes</taxon>
        <taxon>Gobioidei</taxon>
        <taxon>Gobiidae</taxon>
        <taxon>Gobionellinae</taxon>
        <taxon>Mugilogobius</taxon>
    </lineage>
</organism>
<evidence type="ECO:0000256" key="7">
    <source>
        <dbReference type="ARBA" id="ARBA00022722"/>
    </source>
</evidence>
<evidence type="ECO:0000313" key="21">
    <source>
        <dbReference type="Proteomes" id="UP001460270"/>
    </source>
</evidence>
<keyword evidence="6" id="KW-0053">Apoptosis</keyword>
<comment type="function">
    <text evidence="18">Hydrolyzes DNA under acidic conditions with a preference for double-stranded DNA. Plays a major role in the clearance of nucleic acids generated through apoptosis, hence preventing autoinflammation. Necessary for proper fetal development and for definitive erythropoiesis in fetal liver and bone marrow, where it degrades nuclear DNA expelled from erythroid precursor cells.</text>
</comment>
<dbReference type="EC" id="3.1.22.1" evidence="4"/>
<evidence type="ECO:0000256" key="9">
    <source>
        <dbReference type="ARBA" id="ARBA00022759"/>
    </source>
</evidence>
<evidence type="ECO:0000256" key="15">
    <source>
        <dbReference type="ARBA" id="ARBA00041393"/>
    </source>
</evidence>
<keyword evidence="12" id="KW-0325">Glycoprotein</keyword>